<sequence length="333" mass="35614">MTASLPRRRFLRAGLGTTTLLLGGGSGCSSSRREPIKFATNPWPGYDPLYVAREKGFFDEAGLNVSLVDLTSLGASRRAFERGQVDGCGATLVELLLAADQSGIRPQIAAVVDYSNGADVVIGSNTLAGPADLRGLRVAIEPGTLHIQLLALALASVKLTVRDVLLVPMPQNAMPAAFADGQVAAAVCFPPESNRLLEKNGKVLFHSGQVPGEVVDTLVFDSSFVARRGPEVQAFVLAYYRAMEFMEQHADEAHAIMARRENIDVAELRATLAGLHYVSRQEQRALLAPDGPVARSLDHLQGAMMTLAQLRQSRSLKDFLIARDLIAASGVAA</sequence>
<comment type="similarity">
    <text evidence="2">Belongs to the bacterial solute-binding protein SsuA/TauA family.</text>
</comment>
<dbReference type="AlphaFoldDB" id="A0A848G7U4"/>
<keyword evidence="5" id="KW-1185">Reference proteome</keyword>
<dbReference type="EMBL" id="JABBGA010000005">
    <property type="protein sequence ID" value="NML25671.1"/>
    <property type="molecule type" value="Genomic_DNA"/>
</dbReference>
<evidence type="ECO:0000256" key="1">
    <source>
        <dbReference type="ARBA" id="ARBA00004418"/>
    </source>
</evidence>
<dbReference type="Gene3D" id="3.40.190.10">
    <property type="entry name" value="Periplasmic binding protein-like II"/>
    <property type="match status" value="2"/>
</dbReference>
<dbReference type="RefSeq" id="WP_169145319.1">
    <property type="nucleotide sequence ID" value="NZ_JABBGA010000005.1"/>
</dbReference>
<evidence type="ECO:0000313" key="5">
    <source>
        <dbReference type="Proteomes" id="UP000580043"/>
    </source>
</evidence>
<organism evidence="4 5">
    <name type="scientific">Zoogloea dura</name>
    <dbReference type="NCBI Taxonomy" id="2728840"/>
    <lineage>
        <taxon>Bacteria</taxon>
        <taxon>Pseudomonadati</taxon>
        <taxon>Pseudomonadota</taxon>
        <taxon>Betaproteobacteria</taxon>
        <taxon>Rhodocyclales</taxon>
        <taxon>Zoogloeaceae</taxon>
        <taxon>Zoogloea</taxon>
    </lineage>
</organism>
<keyword evidence="3" id="KW-0732">Signal</keyword>
<dbReference type="PROSITE" id="PS51318">
    <property type="entry name" value="TAT"/>
    <property type="match status" value="1"/>
</dbReference>
<dbReference type="InterPro" id="IPR006311">
    <property type="entry name" value="TAT_signal"/>
</dbReference>
<evidence type="ECO:0000313" key="4">
    <source>
        <dbReference type="EMBL" id="NML25671.1"/>
    </source>
</evidence>
<dbReference type="PROSITE" id="PS51257">
    <property type="entry name" value="PROKAR_LIPOPROTEIN"/>
    <property type="match status" value="1"/>
</dbReference>
<evidence type="ECO:0000256" key="3">
    <source>
        <dbReference type="ARBA" id="ARBA00022729"/>
    </source>
</evidence>
<dbReference type="Pfam" id="PF13379">
    <property type="entry name" value="NMT1_2"/>
    <property type="match status" value="1"/>
</dbReference>
<gene>
    <name evidence="4" type="ORF">HHL15_07940</name>
</gene>
<dbReference type="PANTHER" id="PTHR30024:SF47">
    <property type="entry name" value="TAURINE-BINDING PERIPLASMIC PROTEIN"/>
    <property type="match status" value="1"/>
</dbReference>
<accession>A0A848G7U4</accession>
<evidence type="ECO:0000256" key="2">
    <source>
        <dbReference type="ARBA" id="ARBA00010742"/>
    </source>
</evidence>
<reference evidence="4 5" key="1">
    <citation type="submission" date="2020-04" db="EMBL/GenBank/DDBJ databases">
        <title>Zoogloea sp. G-4-1-14 isolated from soil.</title>
        <authorList>
            <person name="Dahal R.H."/>
        </authorList>
    </citation>
    <scope>NUCLEOTIDE SEQUENCE [LARGE SCALE GENOMIC DNA]</scope>
    <source>
        <strain evidence="4 5">G-4-1-14</strain>
    </source>
</reference>
<name>A0A848G7U4_9RHOO</name>
<dbReference type="SUPFAM" id="SSF53850">
    <property type="entry name" value="Periplasmic binding protein-like II"/>
    <property type="match status" value="1"/>
</dbReference>
<dbReference type="GO" id="GO:0042597">
    <property type="term" value="C:periplasmic space"/>
    <property type="evidence" value="ECO:0007669"/>
    <property type="project" value="UniProtKB-SubCell"/>
</dbReference>
<comment type="subcellular location">
    <subcellularLocation>
        <location evidence="1">Periplasm</location>
    </subcellularLocation>
</comment>
<comment type="caution">
    <text evidence="4">The sequence shown here is derived from an EMBL/GenBank/DDBJ whole genome shotgun (WGS) entry which is preliminary data.</text>
</comment>
<dbReference type="Proteomes" id="UP000580043">
    <property type="component" value="Unassembled WGS sequence"/>
</dbReference>
<proteinExistence type="inferred from homology"/>
<dbReference type="PANTHER" id="PTHR30024">
    <property type="entry name" value="ALIPHATIC SULFONATES-BINDING PROTEIN-RELATED"/>
    <property type="match status" value="1"/>
</dbReference>
<protein>
    <submittedName>
        <fullName evidence="4">ABC transporter substrate-binding protein</fullName>
    </submittedName>
</protein>